<evidence type="ECO:0000256" key="1">
    <source>
        <dbReference type="SAM" id="MobiDB-lite"/>
    </source>
</evidence>
<proteinExistence type="predicted"/>
<feature type="region of interest" description="Disordered" evidence="1">
    <location>
        <begin position="1"/>
        <end position="141"/>
    </location>
</feature>
<dbReference type="EMBL" id="JABANM010009564">
    <property type="protein sequence ID" value="KAF4740707.1"/>
    <property type="molecule type" value="Genomic_DNA"/>
</dbReference>
<protein>
    <submittedName>
        <fullName evidence="2">Uncharacterized protein</fullName>
    </submittedName>
</protein>
<evidence type="ECO:0000313" key="3">
    <source>
        <dbReference type="Proteomes" id="UP000574390"/>
    </source>
</evidence>
<dbReference type="Proteomes" id="UP000574390">
    <property type="component" value="Unassembled WGS sequence"/>
</dbReference>
<accession>A0A7J6T770</accession>
<comment type="caution">
    <text evidence="2">The sequence shown here is derived from an EMBL/GenBank/DDBJ whole genome shotgun (WGS) entry which is preliminary data.</text>
</comment>
<gene>
    <name evidence="2" type="ORF">FOZ62_022388</name>
</gene>
<sequence>VGDSVTTRLAETPPSEGNGAAEDDDDGRRRNEEGLIESGEVVGNSQLPIMTSAELRELSISSEGGGGDDPPPPSLPDELMGPPPTPSAHDDTPSVPGSPPAPSPGPQRPTASSVSTAVRRPRAKRRAAGSSGRKRRRLDRQ</sequence>
<reference evidence="2 3" key="1">
    <citation type="submission" date="2020-04" db="EMBL/GenBank/DDBJ databases">
        <title>Perkinsus olseni comparative genomics.</title>
        <authorList>
            <person name="Bogema D.R."/>
        </authorList>
    </citation>
    <scope>NUCLEOTIDE SEQUENCE [LARGE SCALE GENOMIC DNA]</scope>
    <source>
        <strain evidence="2">ATCC PRA-205</strain>
    </source>
</reference>
<feature type="non-terminal residue" evidence="2">
    <location>
        <position position="1"/>
    </location>
</feature>
<name>A0A7J6T770_PEROL</name>
<evidence type="ECO:0000313" key="2">
    <source>
        <dbReference type="EMBL" id="KAF4740707.1"/>
    </source>
</evidence>
<dbReference type="AlphaFoldDB" id="A0A7J6T770"/>
<feature type="compositionally biased region" description="Pro residues" evidence="1">
    <location>
        <begin position="69"/>
        <end position="86"/>
    </location>
</feature>
<feature type="compositionally biased region" description="Pro residues" evidence="1">
    <location>
        <begin position="96"/>
        <end position="107"/>
    </location>
</feature>
<organism evidence="2 3">
    <name type="scientific">Perkinsus olseni</name>
    <name type="common">Perkinsus atlanticus</name>
    <dbReference type="NCBI Taxonomy" id="32597"/>
    <lineage>
        <taxon>Eukaryota</taxon>
        <taxon>Sar</taxon>
        <taxon>Alveolata</taxon>
        <taxon>Perkinsozoa</taxon>
        <taxon>Perkinsea</taxon>
        <taxon>Perkinsida</taxon>
        <taxon>Perkinsidae</taxon>
        <taxon>Perkinsus</taxon>
    </lineage>
</organism>
<feature type="compositionally biased region" description="Basic residues" evidence="1">
    <location>
        <begin position="119"/>
        <end position="141"/>
    </location>
</feature>
<feature type="non-terminal residue" evidence="2">
    <location>
        <position position="141"/>
    </location>
</feature>